<dbReference type="PANTHER" id="PTHR34985:SF1">
    <property type="entry name" value="SLR0554 PROTEIN"/>
    <property type="match status" value="1"/>
</dbReference>
<evidence type="ECO:0000313" key="2">
    <source>
        <dbReference type="EMBL" id="TSE03521.1"/>
    </source>
</evidence>
<feature type="domain" description="Virulence-associated protein E-like" evidence="1">
    <location>
        <begin position="142"/>
        <end position="334"/>
    </location>
</feature>
<reference evidence="2 3" key="1">
    <citation type="submission" date="2019-07" db="EMBL/GenBank/DDBJ databases">
        <title>The draft genome sequence of Aquimarina algiphila M91.</title>
        <authorList>
            <person name="Meng X."/>
        </authorList>
    </citation>
    <scope>NUCLEOTIDE SEQUENCE [LARGE SCALE GENOMIC DNA]</scope>
    <source>
        <strain evidence="2 3">M91</strain>
    </source>
</reference>
<proteinExistence type="predicted"/>
<dbReference type="AlphaFoldDB" id="A0A554VB06"/>
<dbReference type="InterPro" id="IPR027417">
    <property type="entry name" value="P-loop_NTPase"/>
</dbReference>
<dbReference type="Proteomes" id="UP000318833">
    <property type="component" value="Unassembled WGS sequence"/>
</dbReference>
<evidence type="ECO:0000259" key="1">
    <source>
        <dbReference type="Pfam" id="PF05272"/>
    </source>
</evidence>
<sequence>MALEHKEIKKEEYSIEDLGTEEKPKSRRTNYITDIQEYLQENYQIRFNLLTLTLEFKKHKDKQFQTLDDRVLNTIWIDLQLEGLKCSDKTLDKILRSEYTKSYHPLKRYFKELPEHDDTDYIGMLADTIEITDLEAEELKLKELWRTYLEKWLVASVATCLGKGINQTCLILVGGQGSGKTTWLNKLCSSGMEDFAVCGHINPSMTDNRTVNLLAEKWFVNIDDQLENIFFKDFNALKAIITAPFVTNRKAFARLTKTRARVCSFMGSVNNPQFLTDTSNRRYLVFSTEKINFKHNIPMHKVWSQALQLLNKGYSYWFSDSEIEQLNKMNEHFQTATLEQEWLAKIYEPCKPDAPNALFLMSSEILSTLSAFSGFKLNHKKLSQAFEKLNYGKPIAKRINGKSPRKVYAVCKISDEQENKFQREIKKDAKLDKVEIVKETHKKQTIANTPDLFKGK</sequence>
<dbReference type="SUPFAM" id="SSF52540">
    <property type="entry name" value="P-loop containing nucleoside triphosphate hydrolases"/>
    <property type="match status" value="1"/>
</dbReference>
<accession>A0A554VB06</accession>
<dbReference type="OrthoDB" id="9801888at2"/>
<gene>
    <name evidence="2" type="ORF">FOF46_28970</name>
</gene>
<dbReference type="Pfam" id="PF05272">
    <property type="entry name" value="VapE-like_dom"/>
    <property type="match status" value="1"/>
</dbReference>
<protein>
    <recommendedName>
        <fullName evidence="1">Virulence-associated protein E-like domain-containing protein</fullName>
    </recommendedName>
</protein>
<organism evidence="2 3">
    <name type="scientific">Aquimarina algiphila</name>
    <dbReference type="NCBI Taxonomy" id="2047982"/>
    <lineage>
        <taxon>Bacteria</taxon>
        <taxon>Pseudomonadati</taxon>
        <taxon>Bacteroidota</taxon>
        <taxon>Flavobacteriia</taxon>
        <taxon>Flavobacteriales</taxon>
        <taxon>Flavobacteriaceae</taxon>
        <taxon>Aquimarina</taxon>
    </lineage>
</organism>
<name>A0A554VB06_9FLAO</name>
<dbReference type="EMBL" id="VLNR01000106">
    <property type="protein sequence ID" value="TSE03521.1"/>
    <property type="molecule type" value="Genomic_DNA"/>
</dbReference>
<dbReference type="PANTHER" id="PTHR34985">
    <property type="entry name" value="SLR0554 PROTEIN"/>
    <property type="match status" value="1"/>
</dbReference>
<dbReference type="InterPro" id="IPR007936">
    <property type="entry name" value="VapE-like_dom"/>
</dbReference>
<dbReference type="RefSeq" id="WP_143918943.1">
    <property type="nucleotide sequence ID" value="NZ_CANMIK010000101.1"/>
</dbReference>
<keyword evidence="3" id="KW-1185">Reference proteome</keyword>
<comment type="caution">
    <text evidence="2">The sequence shown here is derived from an EMBL/GenBank/DDBJ whole genome shotgun (WGS) entry which is preliminary data.</text>
</comment>
<evidence type="ECO:0000313" key="3">
    <source>
        <dbReference type="Proteomes" id="UP000318833"/>
    </source>
</evidence>